<accession>I1PWI5</accession>
<proteinExistence type="predicted"/>
<sequence>MESHHLWPPWEFIWKSLAPPRVKFFGWLMTMNRLPTAVNLHKKSIIPSPTCQLCNTCPEDTDHIFLACPLASAFWGLIQVLPMLTSLSEIHTIHWSGDLPERLNSTFFLLCCWRLWNHRNEVVFQHLAPSINRLLRCCANDAKLWANRFKLADRAVLSSWLASFSSPLHLM</sequence>
<evidence type="ECO:0000313" key="3">
    <source>
        <dbReference type="Proteomes" id="UP000007306"/>
    </source>
</evidence>
<dbReference type="Pfam" id="PF13966">
    <property type="entry name" value="zf-RVT"/>
    <property type="match status" value="1"/>
</dbReference>
<dbReference type="Proteomes" id="UP000007306">
    <property type="component" value="Chromosome 5"/>
</dbReference>
<dbReference type="HOGENOM" id="CLU_113048_0_0_1"/>
<dbReference type="InterPro" id="IPR026960">
    <property type="entry name" value="RVT-Znf"/>
</dbReference>
<dbReference type="STRING" id="4538.I1PWI5"/>
<name>I1PWI5_ORYGL</name>
<keyword evidence="3" id="KW-1185">Reference proteome</keyword>
<dbReference type="AlphaFoldDB" id="I1PWI5"/>
<evidence type="ECO:0000313" key="2">
    <source>
        <dbReference type="EnsemblPlants" id="ORGLA05G0173300.1"/>
    </source>
</evidence>
<organism evidence="2 3">
    <name type="scientific">Oryza glaberrima</name>
    <name type="common">African rice</name>
    <dbReference type="NCBI Taxonomy" id="4538"/>
    <lineage>
        <taxon>Eukaryota</taxon>
        <taxon>Viridiplantae</taxon>
        <taxon>Streptophyta</taxon>
        <taxon>Embryophyta</taxon>
        <taxon>Tracheophyta</taxon>
        <taxon>Spermatophyta</taxon>
        <taxon>Magnoliopsida</taxon>
        <taxon>Liliopsida</taxon>
        <taxon>Poales</taxon>
        <taxon>Poaceae</taxon>
        <taxon>BOP clade</taxon>
        <taxon>Oryzoideae</taxon>
        <taxon>Oryzeae</taxon>
        <taxon>Oryzinae</taxon>
        <taxon>Oryza</taxon>
    </lineage>
</organism>
<dbReference type="OMA" id="CCANDAK"/>
<reference evidence="2 3" key="2">
    <citation type="submission" date="2018-04" db="EMBL/GenBank/DDBJ databases">
        <title>OglaRS2 (Oryza glaberrima Reference Sequence Version 2).</title>
        <authorList>
            <person name="Zhang J."/>
            <person name="Kudrna D."/>
            <person name="Lee S."/>
            <person name="Talag J."/>
            <person name="Rajasekar S."/>
            <person name="Wing R.A."/>
        </authorList>
    </citation>
    <scope>NUCLEOTIDE SEQUENCE [LARGE SCALE GENOMIC DNA]</scope>
    <source>
        <strain evidence="2 3">cv. IRGC 96717</strain>
    </source>
</reference>
<reference evidence="2" key="1">
    <citation type="submission" date="2015-06" db="UniProtKB">
        <authorList>
            <consortium name="EnsemblPlants"/>
        </authorList>
    </citation>
    <scope>IDENTIFICATION</scope>
</reference>
<protein>
    <recommendedName>
        <fullName evidence="1">Reverse transcriptase zinc-binding domain-containing protein</fullName>
    </recommendedName>
</protein>
<dbReference type="Gramene" id="ORGLA05G0173300.1">
    <property type="protein sequence ID" value="ORGLA05G0173300.1"/>
    <property type="gene ID" value="ORGLA05G0173300"/>
</dbReference>
<dbReference type="EnsemblPlants" id="ORGLA05G0173300.1">
    <property type="protein sequence ID" value="ORGLA05G0173300.1"/>
    <property type="gene ID" value="ORGLA05G0173300"/>
</dbReference>
<evidence type="ECO:0000259" key="1">
    <source>
        <dbReference type="Pfam" id="PF13966"/>
    </source>
</evidence>
<dbReference type="eggNOG" id="KOG1075">
    <property type="taxonomic scope" value="Eukaryota"/>
</dbReference>
<feature type="domain" description="Reverse transcriptase zinc-binding" evidence="1">
    <location>
        <begin position="8"/>
        <end position="75"/>
    </location>
</feature>